<dbReference type="EMBL" id="BK032586">
    <property type="protein sequence ID" value="DAF49731.1"/>
    <property type="molecule type" value="Genomic_DNA"/>
</dbReference>
<dbReference type="GO" id="GO:0005975">
    <property type="term" value="P:carbohydrate metabolic process"/>
    <property type="evidence" value="ECO:0007669"/>
    <property type="project" value="InterPro"/>
</dbReference>
<dbReference type="Pfam" id="PF02839">
    <property type="entry name" value="CBM_5_12"/>
    <property type="match status" value="1"/>
</dbReference>
<name>A0A8S5SFW2_9CAUD</name>
<evidence type="ECO:0000313" key="3">
    <source>
        <dbReference type="EMBL" id="DAF49731.1"/>
    </source>
</evidence>
<proteinExistence type="predicted"/>
<dbReference type="InterPro" id="IPR003610">
    <property type="entry name" value="CBM5/12"/>
</dbReference>
<dbReference type="GO" id="GO:0005576">
    <property type="term" value="C:extracellular region"/>
    <property type="evidence" value="ECO:0007669"/>
    <property type="project" value="InterPro"/>
</dbReference>
<evidence type="ECO:0000256" key="1">
    <source>
        <dbReference type="ARBA" id="ARBA00022801"/>
    </source>
</evidence>
<dbReference type="SUPFAM" id="SSF51055">
    <property type="entry name" value="Carbohydrate binding domain"/>
    <property type="match status" value="1"/>
</dbReference>
<dbReference type="Gene3D" id="2.10.10.90">
    <property type="match status" value="1"/>
</dbReference>
<organism evidence="3">
    <name type="scientific">Podoviridae sp. ctZih56</name>
    <dbReference type="NCBI Taxonomy" id="2827741"/>
    <lineage>
        <taxon>Viruses</taxon>
        <taxon>Duplodnaviria</taxon>
        <taxon>Heunggongvirae</taxon>
        <taxon>Uroviricota</taxon>
        <taxon>Caudoviricetes</taxon>
    </lineage>
</organism>
<evidence type="ECO:0000259" key="2">
    <source>
        <dbReference type="Pfam" id="PF02839"/>
    </source>
</evidence>
<protein>
    <submittedName>
        <fullName evidence="3">Chitin oligosaccharide deacetylase</fullName>
    </submittedName>
</protein>
<dbReference type="GO" id="GO:0030246">
    <property type="term" value="F:carbohydrate binding"/>
    <property type="evidence" value="ECO:0007669"/>
    <property type="project" value="InterPro"/>
</dbReference>
<reference evidence="3" key="1">
    <citation type="journal article" date="2021" name="Proc. Natl. Acad. Sci. U.S.A.">
        <title>A Catalog of Tens of Thousands of Viruses from Human Metagenomes Reveals Hidden Associations with Chronic Diseases.</title>
        <authorList>
            <person name="Tisza M.J."/>
            <person name="Buck C.B."/>
        </authorList>
    </citation>
    <scope>NUCLEOTIDE SEQUENCE</scope>
    <source>
        <strain evidence="3">CtZih56</strain>
    </source>
</reference>
<accession>A0A8S5SFW2</accession>
<feature type="domain" description="Chitin-binding type-3" evidence="2">
    <location>
        <begin position="36"/>
        <end position="74"/>
    </location>
</feature>
<sequence>METQGAADAQAFRKSVIQDKLDGTAIIEGESKIPAWRQGPYQTVGAPVQYEGQVYKVWQAHDSTGNESWNPRDAVSLFDICHTKDPAKAKPYQAPSGSRGLYQNGECMVWTDGKIYASGIDNNAYTPESYAAGWKEA</sequence>
<dbReference type="GO" id="GO:0004553">
    <property type="term" value="F:hydrolase activity, hydrolyzing O-glycosyl compounds"/>
    <property type="evidence" value="ECO:0007669"/>
    <property type="project" value="InterPro"/>
</dbReference>
<keyword evidence="1" id="KW-0378">Hydrolase</keyword>
<dbReference type="InterPro" id="IPR036573">
    <property type="entry name" value="CBM_sf_5/12"/>
</dbReference>